<feature type="transmembrane region" description="Helical" evidence="1">
    <location>
        <begin position="103"/>
        <end position="125"/>
    </location>
</feature>
<evidence type="ECO:0000256" key="1">
    <source>
        <dbReference type="SAM" id="Phobius"/>
    </source>
</evidence>
<keyword evidence="4" id="KW-1185">Reference proteome</keyword>
<dbReference type="Proteomes" id="UP001141650">
    <property type="component" value="Unassembled WGS sequence"/>
</dbReference>
<comment type="caution">
    <text evidence="2">The sequence shown here is derived from an EMBL/GenBank/DDBJ whole genome shotgun (WGS) entry which is preliminary data.</text>
</comment>
<dbReference type="EMBL" id="MVHD01000017">
    <property type="protein sequence ID" value="OQZ90590.1"/>
    <property type="molecule type" value="Genomic_DNA"/>
</dbReference>
<keyword evidence="1" id="KW-0472">Membrane</keyword>
<protein>
    <submittedName>
        <fullName evidence="2">Uncharacterized protein</fullName>
    </submittedName>
</protein>
<reference evidence="2" key="3">
    <citation type="journal article" date="2022" name="BMC Genomics">
        <title>Comparative genome analysis of mycobacteria focusing on tRNA and non-coding RNA.</title>
        <authorList>
            <person name="Behra P.R.K."/>
            <person name="Pettersson B.M.F."/>
            <person name="Ramesh M."/>
            <person name="Das S."/>
            <person name="Dasgupta S."/>
            <person name="Kirsebom L.A."/>
        </authorList>
    </citation>
    <scope>NUCLEOTIDE SEQUENCE</scope>
    <source>
        <strain evidence="2">CCUG 55640</strain>
    </source>
</reference>
<sequence length="131" mass="14394">MSGPTLRAGVWFLTFVEVVVGVVATFFPRSFYDWVPWVDLIPPYSEHLMRDYGAMNLGLALVFAVAATTMERRLVRVALGAYLLFALPHLIFHVTHLENFSTAAAVGQTAILAVAVLLPAALLILTRRHGS</sequence>
<reference evidence="2" key="2">
    <citation type="submission" date="2020-07" db="EMBL/GenBank/DDBJ databases">
        <authorList>
            <person name="Pettersson B.M.F."/>
            <person name="Behra P.R.K."/>
            <person name="Ramesh M."/>
            <person name="Das S."/>
            <person name="Dasgupta S."/>
            <person name="Kirsebom L.A."/>
        </authorList>
    </citation>
    <scope>NUCLEOTIDE SEQUENCE</scope>
    <source>
        <strain evidence="2">CCUG 55640</strain>
    </source>
</reference>
<name>A0AA41XSB1_9MYCO</name>
<evidence type="ECO:0000313" key="2">
    <source>
        <dbReference type="EMBL" id="MCV7380917.1"/>
    </source>
</evidence>
<accession>A0AA41XSB1</accession>
<feature type="transmembrane region" description="Helical" evidence="1">
    <location>
        <begin position="12"/>
        <end position="32"/>
    </location>
</feature>
<reference evidence="3 4" key="1">
    <citation type="submission" date="2017-02" db="EMBL/GenBank/DDBJ databases">
        <title>The new phylogeny of genus Mycobacterium.</title>
        <authorList>
            <person name="Tortoli E."/>
            <person name="Trovato A."/>
            <person name="Cirillo D.M."/>
        </authorList>
    </citation>
    <scope>NUCLEOTIDE SEQUENCE [LARGE SCALE GENOMIC DNA]</scope>
    <source>
        <strain evidence="3 4">DSM 45230</strain>
    </source>
</reference>
<evidence type="ECO:0000313" key="5">
    <source>
        <dbReference type="Proteomes" id="UP001141650"/>
    </source>
</evidence>
<dbReference type="Proteomes" id="UP000192319">
    <property type="component" value="Unassembled WGS sequence"/>
</dbReference>
<evidence type="ECO:0000313" key="3">
    <source>
        <dbReference type="EMBL" id="OQZ90590.1"/>
    </source>
</evidence>
<proteinExistence type="predicted"/>
<dbReference type="EMBL" id="JACKVH010000017">
    <property type="protein sequence ID" value="MCV7380917.1"/>
    <property type="molecule type" value="Genomic_DNA"/>
</dbReference>
<keyword evidence="1" id="KW-0812">Transmembrane</keyword>
<evidence type="ECO:0000313" key="4">
    <source>
        <dbReference type="Proteomes" id="UP000192319"/>
    </source>
</evidence>
<feature type="transmembrane region" description="Helical" evidence="1">
    <location>
        <begin position="52"/>
        <end position="70"/>
    </location>
</feature>
<feature type="transmembrane region" description="Helical" evidence="1">
    <location>
        <begin position="77"/>
        <end position="97"/>
    </location>
</feature>
<organism evidence="2 5">
    <name type="scientific">Mycobacterium alsense</name>
    <dbReference type="NCBI Taxonomy" id="324058"/>
    <lineage>
        <taxon>Bacteria</taxon>
        <taxon>Bacillati</taxon>
        <taxon>Actinomycetota</taxon>
        <taxon>Actinomycetes</taxon>
        <taxon>Mycobacteriales</taxon>
        <taxon>Mycobacteriaceae</taxon>
        <taxon>Mycobacterium</taxon>
    </lineage>
</organism>
<keyword evidence="1" id="KW-1133">Transmembrane helix</keyword>
<gene>
    <name evidence="3" type="ORF">BST11_12545</name>
    <name evidence="2" type="ORF">H7K38_20005</name>
</gene>
<dbReference type="AlphaFoldDB" id="A0AA41XSB1"/>